<dbReference type="EMBL" id="CM017709">
    <property type="protein sequence ID" value="TYG55556.1"/>
    <property type="molecule type" value="Genomic_DNA"/>
</dbReference>
<gene>
    <name evidence="2" type="ORF">ES288_D09G283300v1</name>
</gene>
<accession>A0A5D2BJ37</accession>
<evidence type="ECO:0000313" key="3">
    <source>
        <dbReference type="Proteomes" id="UP000323506"/>
    </source>
</evidence>
<name>A0A5D2BJ37_GOSDA</name>
<evidence type="ECO:0000313" key="2">
    <source>
        <dbReference type="EMBL" id="TYG55556.1"/>
    </source>
</evidence>
<sequence>MLLDFEDTTENKFFKLFLSFIFSFAFFGIGKVQFSSTLCSKWIIF</sequence>
<keyword evidence="1" id="KW-0812">Transmembrane</keyword>
<feature type="transmembrane region" description="Helical" evidence="1">
    <location>
        <begin position="12"/>
        <end position="32"/>
    </location>
</feature>
<keyword evidence="3" id="KW-1185">Reference proteome</keyword>
<keyword evidence="1" id="KW-0472">Membrane</keyword>
<evidence type="ECO:0000256" key="1">
    <source>
        <dbReference type="SAM" id="Phobius"/>
    </source>
</evidence>
<dbReference type="AlphaFoldDB" id="A0A5D2BJ37"/>
<reference evidence="2 3" key="1">
    <citation type="submission" date="2019-06" db="EMBL/GenBank/DDBJ databases">
        <title>WGS assembly of Gossypium darwinii.</title>
        <authorList>
            <person name="Chen Z.J."/>
            <person name="Sreedasyam A."/>
            <person name="Ando A."/>
            <person name="Song Q."/>
            <person name="De L."/>
            <person name="Hulse-Kemp A."/>
            <person name="Ding M."/>
            <person name="Ye W."/>
            <person name="Kirkbride R."/>
            <person name="Jenkins J."/>
            <person name="Plott C."/>
            <person name="Lovell J."/>
            <person name="Lin Y.-M."/>
            <person name="Vaughn R."/>
            <person name="Liu B."/>
            <person name="Li W."/>
            <person name="Simpson S."/>
            <person name="Scheffler B."/>
            <person name="Saski C."/>
            <person name="Grover C."/>
            <person name="Hu G."/>
            <person name="Conover J."/>
            <person name="Carlson J."/>
            <person name="Shu S."/>
            <person name="Boston L."/>
            <person name="Williams M."/>
            <person name="Peterson D."/>
            <person name="Mcgee K."/>
            <person name="Jones D."/>
            <person name="Wendel J."/>
            <person name="Stelly D."/>
            <person name="Grimwood J."/>
            <person name="Schmutz J."/>
        </authorList>
    </citation>
    <scope>NUCLEOTIDE SEQUENCE [LARGE SCALE GENOMIC DNA]</scope>
    <source>
        <strain evidence="2">1808015.09</strain>
    </source>
</reference>
<dbReference type="Proteomes" id="UP000323506">
    <property type="component" value="Chromosome D09"/>
</dbReference>
<keyword evidence="1" id="KW-1133">Transmembrane helix</keyword>
<proteinExistence type="predicted"/>
<protein>
    <submittedName>
        <fullName evidence="2">Uncharacterized protein</fullName>
    </submittedName>
</protein>
<organism evidence="2 3">
    <name type="scientific">Gossypium darwinii</name>
    <name type="common">Darwin's cotton</name>
    <name type="synonym">Gossypium barbadense var. darwinii</name>
    <dbReference type="NCBI Taxonomy" id="34276"/>
    <lineage>
        <taxon>Eukaryota</taxon>
        <taxon>Viridiplantae</taxon>
        <taxon>Streptophyta</taxon>
        <taxon>Embryophyta</taxon>
        <taxon>Tracheophyta</taxon>
        <taxon>Spermatophyta</taxon>
        <taxon>Magnoliopsida</taxon>
        <taxon>eudicotyledons</taxon>
        <taxon>Gunneridae</taxon>
        <taxon>Pentapetalae</taxon>
        <taxon>rosids</taxon>
        <taxon>malvids</taxon>
        <taxon>Malvales</taxon>
        <taxon>Malvaceae</taxon>
        <taxon>Malvoideae</taxon>
        <taxon>Gossypium</taxon>
    </lineage>
</organism>